<sequence length="228" mass="25291">MRSCVWKGVALARLSILTVCTGNICRSPLAEYFLRDALDCEHFEIASAGTHAVVGGVVPGQQIKIAAKYGLETINEHRGRQISEKDIHEADLILTASLRHRRYVVRTVPAAANKSFTMREYAYLVSHVQESDLAELFSGQKQNLVLAVVAAHQLRGTVTRLSRESAYDVVDPYGENRRTYRKSADQLIEANVAIVQFLELVEGYEGAFAEATSDPPAPLNLRGKHHFN</sequence>
<dbReference type="Pfam" id="PF01451">
    <property type="entry name" value="LMWPc"/>
    <property type="match status" value="1"/>
</dbReference>
<accession>A0A2V1K6K2</accession>
<organism evidence="2 3">
    <name type="scientific">Ancrocorticia populi</name>
    <dbReference type="NCBI Taxonomy" id="2175228"/>
    <lineage>
        <taxon>Bacteria</taxon>
        <taxon>Bacillati</taxon>
        <taxon>Actinomycetota</taxon>
        <taxon>Actinomycetes</taxon>
        <taxon>Actinomycetales</taxon>
        <taxon>Actinomycetaceae</taxon>
        <taxon>Ancrocorticia</taxon>
    </lineage>
</organism>
<dbReference type="Proteomes" id="UP000245283">
    <property type="component" value="Unassembled WGS sequence"/>
</dbReference>
<evidence type="ECO:0000259" key="1">
    <source>
        <dbReference type="SMART" id="SM00226"/>
    </source>
</evidence>
<dbReference type="SMART" id="SM00226">
    <property type="entry name" value="LMWPc"/>
    <property type="match status" value="1"/>
</dbReference>
<dbReference type="AlphaFoldDB" id="A0A2V1K6K2"/>
<evidence type="ECO:0000313" key="3">
    <source>
        <dbReference type="Proteomes" id="UP000245283"/>
    </source>
</evidence>
<keyword evidence="3" id="KW-1185">Reference proteome</keyword>
<reference evidence="3" key="1">
    <citation type="submission" date="2018-05" db="EMBL/GenBank/DDBJ databases">
        <authorList>
            <person name="Li Y."/>
        </authorList>
    </citation>
    <scope>NUCLEOTIDE SEQUENCE [LARGE SCALE GENOMIC DNA]</scope>
    <source>
        <strain evidence="3">sk1b4</strain>
    </source>
</reference>
<dbReference type="Gene3D" id="3.40.50.2300">
    <property type="match status" value="1"/>
</dbReference>
<feature type="domain" description="Phosphotyrosine protein phosphatase I" evidence="1">
    <location>
        <begin position="14"/>
        <end position="200"/>
    </location>
</feature>
<comment type="caution">
    <text evidence="2">The sequence shown here is derived from an EMBL/GenBank/DDBJ whole genome shotgun (WGS) entry which is preliminary data.</text>
</comment>
<dbReference type="EMBL" id="QETB01000004">
    <property type="protein sequence ID" value="PWF26239.1"/>
    <property type="molecule type" value="Genomic_DNA"/>
</dbReference>
<dbReference type="InterPro" id="IPR036196">
    <property type="entry name" value="Ptyr_pPase_sf"/>
</dbReference>
<dbReference type="InterPro" id="IPR023485">
    <property type="entry name" value="Ptyr_pPase"/>
</dbReference>
<dbReference type="GO" id="GO:0004725">
    <property type="term" value="F:protein tyrosine phosphatase activity"/>
    <property type="evidence" value="ECO:0007669"/>
    <property type="project" value="TreeGrafter"/>
</dbReference>
<gene>
    <name evidence="2" type="ORF">DD236_09250</name>
</gene>
<protein>
    <submittedName>
        <fullName evidence="2">Low molecular weight phosphatase family protein</fullName>
    </submittedName>
</protein>
<proteinExistence type="predicted"/>
<dbReference type="SUPFAM" id="SSF52788">
    <property type="entry name" value="Phosphotyrosine protein phosphatases I"/>
    <property type="match status" value="1"/>
</dbReference>
<dbReference type="InterPro" id="IPR050438">
    <property type="entry name" value="LMW_PTPase"/>
</dbReference>
<dbReference type="PANTHER" id="PTHR11717">
    <property type="entry name" value="LOW MOLECULAR WEIGHT PROTEIN TYROSINE PHOSPHATASE"/>
    <property type="match status" value="1"/>
</dbReference>
<name>A0A2V1K6K2_9ACTO</name>
<dbReference type="PANTHER" id="PTHR11717:SF31">
    <property type="entry name" value="LOW MOLECULAR WEIGHT PROTEIN-TYROSINE-PHOSPHATASE ETP-RELATED"/>
    <property type="match status" value="1"/>
</dbReference>
<evidence type="ECO:0000313" key="2">
    <source>
        <dbReference type="EMBL" id="PWF26239.1"/>
    </source>
</evidence>
<dbReference type="OrthoDB" id="9784339at2"/>